<dbReference type="RefSeq" id="WP_034626884.1">
    <property type="nucleotide sequence ID" value="NZ_JRJU01000004.1"/>
</dbReference>
<comment type="caution">
    <text evidence="3">The sequence shown here is derived from an EMBL/GenBank/DDBJ whole genome shotgun (WGS) entry which is preliminary data.</text>
</comment>
<dbReference type="PROSITE" id="PS50106">
    <property type="entry name" value="PDZ"/>
    <property type="match status" value="1"/>
</dbReference>
<sequence>MLNDILQSIGILLVYFLINPLLYIGLFAVYLFSGNRVKKERLSFHTRVYGRMADITIPFISAVVLGVIVSMVTVALGLTITLPFVAVLAIIYIICALTTQLRWISPTFVLGVVLLLYGFEPLLRTVEPLTPLYDILSQIPIFVPAILLAIMALAEGFLVRMNGAKYTSPLLERSKRGKWVGIHIAKRLWMVPIVLFIPEGIIPAFSFWPVLTVADVGLQPVLVPFLIGFQQRVRGALPHVPIRTTGFRVIGLGILFAILAVGSYFVPALAVILGGLAILSRELLSYLTKKHDDKLPAFFSSQSKGCIVLGVLPGSPAEKMNIVVGETIVRINGQEVVDQTSFYEALQINSAFAKVDVLNHEGEVRFAKGALYDGEHHQLGVLLVKDDTDLQDSIV</sequence>
<name>A0A0B0IIZ9_9BACI</name>
<feature type="transmembrane region" description="Helical" evidence="1">
    <location>
        <begin position="207"/>
        <end position="229"/>
    </location>
</feature>
<feature type="transmembrane region" description="Helical" evidence="1">
    <location>
        <begin position="52"/>
        <end position="69"/>
    </location>
</feature>
<dbReference type="Pfam" id="PF00595">
    <property type="entry name" value="PDZ"/>
    <property type="match status" value="1"/>
</dbReference>
<feature type="transmembrane region" description="Helical" evidence="1">
    <location>
        <begin position="139"/>
        <end position="159"/>
    </location>
</feature>
<keyword evidence="4" id="KW-1185">Reference proteome</keyword>
<evidence type="ECO:0000259" key="2">
    <source>
        <dbReference type="PROSITE" id="PS50106"/>
    </source>
</evidence>
<organism evidence="3 4">
    <name type="scientific">Halalkalibacter okhensis</name>
    <dbReference type="NCBI Taxonomy" id="333138"/>
    <lineage>
        <taxon>Bacteria</taxon>
        <taxon>Bacillati</taxon>
        <taxon>Bacillota</taxon>
        <taxon>Bacilli</taxon>
        <taxon>Bacillales</taxon>
        <taxon>Bacillaceae</taxon>
        <taxon>Halalkalibacter</taxon>
    </lineage>
</organism>
<dbReference type="InterPro" id="IPR036034">
    <property type="entry name" value="PDZ_sf"/>
</dbReference>
<feature type="transmembrane region" description="Helical" evidence="1">
    <location>
        <begin position="180"/>
        <end position="201"/>
    </location>
</feature>
<dbReference type="STRING" id="333138.LQ50_05805"/>
<evidence type="ECO:0000256" key="1">
    <source>
        <dbReference type="SAM" id="Phobius"/>
    </source>
</evidence>
<keyword evidence="1" id="KW-0472">Membrane</keyword>
<feature type="domain" description="PDZ" evidence="2">
    <location>
        <begin position="305"/>
        <end position="348"/>
    </location>
</feature>
<reference evidence="3 4" key="1">
    <citation type="submission" date="2014-09" db="EMBL/GenBank/DDBJ databases">
        <title>Genome sequencing and annotation of Bacillus Okhensis strain Kh10-101T.</title>
        <authorList>
            <person name="Prakash J.S."/>
        </authorList>
    </citation>
    <scope>NUCLEOTIDE SEQUENCE [LARGE SCALE GENOMIC DNA]</scope>
    <source>
        <strain evidence="4">Kh10-101T</strain>
    </source>
</reference>
<keyword evidence="1" id="KW-1133">Transmembrane helix</keyword>
<dbReference type="AlphaFoldDB" id="A0A0B0IIZ9"/>
<keyword evidence="1" id="KW-0812">Transmembrane</keyword>
<feature type="transmembrane region" description="Helical" evidence="1">
    <location>
        <begin position="249"/>
        <end position="279"/>
    </location>
</feature>
<dbReference type="OrthoDB" id="198399at2"/>
<feature type="transmembrane region" description="Helical" evidence="1">
    <location>
        <begin position="12"/>
        <end position="32"/>
    </location>
</feature>
<accession>A0A0B0IIZ9</accession>
<dbReference type="InterPro" id="IPR001478">
    <property type="entry name" value="PDZ"/>
</dbReference>
<dbReference type="EMBL" id="JRJU01000004">
    <property type="protein sequence ID" value="KHF41270.1"/>
    <property type="molecule type" value="Genomic_DNA"/>
</dbReference>
<feature type="transmembrane region" description="Helical" evidence="1">
    <location>
        <begin position="101"/>
        <end position="119"/>
    </location>
</feature>
<evidence type="ECO:0000313" key="3">
    <source>
        <dbReference type="EMBL" id="KHF41270.1"/>
    </source>
</evidence>
<gene>
    <name evidence="3" type="ORF">LQ50_05805</name>
</gene>
<evidence type="ECO:0000313" key="4">
    <source>
        <dbReference type="Proteomes" id="UP000030832"/>
    </source>
</evidence>
<feature type="transmembrane region" description="Helical" evidence="1">
    <location>
        <begin position="75"/>
        <end position="94"/>
    </location>
</feature>
<proteinExistence type="predicted"/>
<protein>
    <recommendedName>
        <fullName evidence="2">PDZ domain-containing protein</fullName>
    </recommendedName>
</protein>
<dbReference type="SMART" id="SM00228">
    <property type="entry name" value="PDZ"/>
    <property type="match status" value="1"/>
</dbReference>
<dbReference type="Gene3D" id="2.30.42.10">
    <property type="match status" value="1"/>
</dbReference>
<dbReference type="Proteomes" id="UP000030832">
    <property type="component" value="Unassembled WGS sequence"/>
</dbReference>
<dbReference type="SUPFAM" id="SSF50156">
    <property type="entry name" value="PDZ domain-like"/>
    <property type="match status" value="1"/>
</dbReference>
<dbReference type="eggNOG" id="COG0265">
    <property type="taxonomic scope" value="Bacteria"/>
</dbReference>